<accession>A0A4D8RFS9</accession>
<organism evidence="2 3">
    <name type="scientific">Azospirillum brasilense</name>
    <dbReference type="NCBI Taxonomy" id="192"/>
    <lineage>
        <taxon>Bacteria</taxon>
        <taxon>Pseudomonadati</taxon>
        <taxon>Pseudomonadota</taxon>
        <taxon>Alphaproteobacteria</taxon>
        <taxon>Rhodospirillales</taxon>
        <taxon>Azospirillaceae</taxon>
        <taxon>Azospirillum</taxon>
    </lineage>
</organism>
<feature type="compositionally biased region" description="Basic and acidic residues" evidence="1">
    <location>
        <begin position="67"/>
        <end position="97"/>
    </location>
</feature>
<dbReference type="AlphaFoldDB" id="A0A4D8RFS9"/>
<evidence type="ECO:0000313" key="3">
    <source>
        <dbReference type="Proteomes" id="UP000298693"/>
    </source>
</evidence>
<sequence length="97" mass="10637">MAGGDRDGKIAHFPQILNGPVCDQWIFVTRAFQKKCGAMKKALAGFGRGAYNPAPTTPGPLRSATAEGKRQKCRSRDEVKFSRRENKGLTDQVEASR</sequence>
<dbReference type="Proteomes" id="UP000298693">
    <property type="component" value="Plasmid p4"/>
</dbReference>
<feature type="region of interest" description="Disordered" evidence="1">
    <location>
        <begin position="47"/>
        <end position="97"/>
    </location>
</feature>
<proteinExistence type="predicted"/>
<name>A0A4D8RFS9_AZOBR</name>
<keyword evidence="2" id="KW-0614">Plasmid</keyword>
<protein>
    <submittedName>
        <fullName evidence="2">Uncharacterized protein</fullName>
    </submittedName>
</protein>
<evidence type="ECO:0000256" key="1">
    <source>
        <dbReference type="SAM" id="MobiDB-lite"/>
    </source>
</evidence>
<gene>
    <name evidence="2" type="ORF">D3869_27035</name>
</gene>
<evidence type="ECO:0000313" key="2">
    <source>
        <dbReference type="EMBL" id="QCO19283.1"/>
    </source>
</evidence>
<geneLocation type="plasmid" evidence="2">
    <name>p4</name>
</geneLocation>
<reference evidence="2 3" key="1">
    <citation type="submission" date="2018-09" db="EMBL/GenBank/DDBJ databases">
        <title>Whole genome based analysis of evolution and adaptive divergence in Indian and Brazilian strains of Azospirillum brasilense.</title>
        <authorList>
            <person name="Singh C."/>
            <person name="Tripathi A.K."/>
        </authorList>
    </citation>
    <scope>NUCLEOTIDE SEQUENCE [LARGE SCALE GENOMIC DNA]</scope>
    <source>
        <strain evidence="2 3">MTCC4039</strain>
        <plasmid evidence="2 3">p4</plasmid>
    </source>
</reference>
<dbReference type="EMBL" id="CP032348">
    <property type="protein sequence ID" value="QCO19283.1"/>
    <property type="molecule type" value="Genomic_DNA"/>
</dbReference>